<dbReference type="EMBL" id="MN740194">
    <property type="protein sequence ID" value="QHT92854.1"/>
    <property type="molecule type" value="Genomic_DNA"/>
</dbReference>
<evidence type="ECO:0000313" key="2">
    <source>
        <dbReference type="EMBL" id="QHT92854.1"/>
    </source>
</evidence>
<reference evidence="2" key="1">
    <citation type="journal article" date="2020" name="Nature">
        <title>Giant virus diversity and host interactions through global metagenomics.</title>
        <authorList>
            <person name="Schulz F."/>
            <person name="Roux S."/>
            <person name="Paez-Espino D."/>
            <person name="Jungbluth S."/>
            <person name="Walsh D.A."/>
            <person name="Denef V.J."/>
            <person name="McMahon K.D."/>
            <person name="Konstantinidis K.T."/>
            <person name="Eloe-Fadrosh E.A."/>
            <person name="Kyrpides N.C."/>
            <person name="Woyke T."/>
        </authorList>
    </citation>
    <scope>NUCLEOTIDE SEQUENCE</scope>
    <source>
        <strain evidence="2">GVMAG-M-3300023184-89</strain>
    </source>
</reference>
<feature type="transmembrane region" description="Helical" evidence="1">
    <location>
        <begin position="6"/>
        <end position="23"/>
    </location>
</feature>
<organism evidence="2">
    <name type="scientific">viral metagenome</name>
    <dbReference type="NCBI Taxonomy" id="1070528"/>
    <lineage>
        <taxon>unclassified sequences</taxon>
        <taxon>metagenomes</taxon>
        <taxon>organismal metagenomes</taxon>
    </lineage>
</organism>
<sequence>MKKIVFKFIAFIVIAITLTFLIVRMKYKIVEGYGGGGGHGGGGYGGGGHGMGGHGMGGHGIGGHGMGGHGMGGHGMGMGGYGRHGMGGHGMGGHGMGGYGRGGYGRGGYGRGGYGQGAVYYDYPWYYPWFLVGDGYCKTGCGYVGNGQVGCVNPGYGYDSCQFATDCTGC</sequence>
<keyword evidence="1" id="KW-1133">Transmembrane helix</keyword>
<proteinExistence type="predicted"/>
<dbReference type="AlphaFoldDB" id="A0A6C0II83"/>
<keyword evidence="1" id="KW-0812">Transmembrane</keyword>
<keyword evidence="1" id="KW-0472">Membrane</keyword>
<name>A0A6C0II83_9ZZZZ</name>
<evidence type="ECO:0000256" key="1">
    <source>
        <dbReference type="SAM" id="Phobius"/>
    </source>
</evidence>
<accession>A0A6C0II83</accession>
<protein>
    <submittedName>
        <fullName evidence="2">Uncharacterized protein</fullName>
    </submittedName>
</protein>